<keyword evidence="19" id="KW-0328">Glycosyltransferase</keyword>
<evidence type="ECO:0000256" key="14">
    <source>
        <dbReference type="ARBA" id="ARBA00048668"/>
    </source>
</evidence>
<dbReference type="CDD" id="cd01570">
    <property type="entry name" value="NAPRTase_A"/>
    <property type="match status" value="1"/>
</dbReference>
<sequence length="526" mass="59276">MSEFMNNFVNPSLTDLYQITMAYSYWKLGRQNEMATFDIFFRKNPFEGEFTVFAGLENALQLLEHFKFSPEHIEYLKGQMPTCEPEFFDYLASVDASCLTVYSMREGCMVFPHEPVIRVEGPIAVCQLLETPLLCMVNYASLIATNSARHRIAVGDKIGLSEFGLRRAQGPDGGMTASKYSYMGGFNSTSNVQAGLLYHIPISGTHAHSYVLSFDDVSDIKNPVLNGVNLVEEALKVRRENNWPEARDSELAAFIAYALSFPKACLCLIDTFDVLKSGLPNFICTAVALYKAGYKALGIRIDSGDLAYLSRMIHKEYEAMEAKYNVPFASMIVVASNDINVDVLYSLNKQNHRIDSFGIGTNLVTCQGQPALGMVFKLADANGKPRMKLSEDPGKTTTPGKKKVYRLYSKEGYPILDLVMLVEEEAPKVGERILCHHVHNTKKRCYCTPSRVEELLVKVWEKENGCVYQLPPLKESRDYVLKQLKEAREDHVRYMNPTPYKVSTSTRLSDYVNDIWTSICPIAELE</sequence>
<dbReference type="GO" id="GO:0016757">
    <property type="term" value="F:glycosyltransferase activity"/>
    <property type="evidence" value="ECO:0007669"/>
    <property type="project" value="UniProtKB-KW"/>
</dbReference>
<comment type="cofactor">
    <cofactor evidence="1">
        <name>Mn(2+)</name>
        <dbReference type="ChEBI" id="CHEBI:29035"/>
    </cofactor>
</comment>
<dbReference type="InterPro" id="IPR036068">
    <property type="entry name" value="Nicotinate_pribotase-like_C"/>
</dbReference>
<evidence type="ECO:0000256" key="3">
    <source>
        <dbReference type="ARBA" id="ARBA00004952"/>
    </source>
</evidence>
<feature type="domain" description="Nicotinate phosphoribosyltransferase N-terminal" evidence="17">
    <location>
        <begin position="13"/>
        <end position="138"/>
    </location>
</feature>
<dbReference type="InterPro" id="IPR041525">
    <property type="entry name" value="N/Namide_PRibTrfase"/>
</dbReference>
<comment type="catalytic activity">
    <reaction evidence="14 15">
        <text>5-phospho-alpha-D-ribose 1-diphosphate + nicotinate + ATP + H2O = nicotinate beta-D-ribonucleotide + ADP + phosphate + diphosphate</text>
        <dbReference type="Rhea" id="RHEA:36163"/>
        <dbReference type="ChEBI" id="CHEBI:15377"/>
        <dbReference type="ChEBI" id="CHEBI:30616"/>
        <dbReference type="ChEBI" id="CHEBI:32544"/>
        <dbReference type="ChEBI" id="CHEBI:33019"/>
        <dbReference type="ChEBI" id="CHEBI:43474"/>
        <dbReference type="ChEBI" id="CHEBI:57502"/>
        <dbReference type="ChEBI" id="CHEBI:58017"/>
        <dbReference type="ChEBI" id="CHEBI:456216"/>
        <dbReference type="EC" id="6.3.4.21"/>
    </reaction>
</comment>
<dbReference type="STRING" id="478820.A0A196SF98"/>
<feature type="domain" description="Nicotinate/nicotinamide phosphoribosyltransferase" evidence="16">
    <location>
        <begin position="160"/>
        <end position="400"/>
    </location>
</feature>
<evidence type="ECO:0000256" key="12">
    <source>
        <dbReference type="ARBA" id="ARBA00023211"/>
    </source>
</evidence>
<dbReference type="InterPro" id="IPR041619">
    <property type="entry name" value="NAPRTase_C"/>
</dbReference>
<dbReference type="GO" id="GO:0046872">
    <property type="term" value="F:metal ion binding"/>
    <property type="evidence" value="ECO:0007669"/>
    <property type="project" value="UniProtKB-KW"/>
</dbReference>
<keyword evidence="20" id="KW-1185">Reference proteome</keyword>
<dbReference type="NCBIfam" id="TIGR01513">
    <property type="entry name" value="NAPRTase_put"/>
    <property type="match status" value="1"/>
</dbReference>
<dbReference type="EMBL" id="LXWW01000210">
    <property type="protein sequence ID" value="OAO14817.1"/>
    <property type="molecule type" value="Genomic_DNA"/>
</dbReference>
<dbReference type="PIRSF" id="PIRSF000484">
    <property type="entry name" value="NAPRT"/>
    <property type="match status" value="1"/>
</dbReference>
<comment type="cofactor">
    <cofactor evidence="2">
        <name>Mg(2+)</name>
        <dbReference type="ChEBI" id="CHEBI:18420"/>
    </cofactor>
</comment>
<evidence type="ECO:0000256" key="11">
    <source>
        <dbReference type="ARBA" id="ARBA00022842"/>
    </source>
</evidence>
<keyword evidence="8 15" id="KW-0662">Pyridine nucleotide biosynthesis</keyword>
<keyword evidence="7 15" id="KW-0436">Ligase</keyword>
<evidence type="ECO:0000256" key="9">
    <source>
        <dbReference type="ARBA" id="ARBA00022679"/>
    </source>
</evidence>
<comment type="function">
    <text evidence="13">Catalyzes the first step in the biosynthesis of NAD from nicotinic acid, the ATP-dependent synthesis of beta-nicotinate D-ribonucleotide from nicotinate and 5-phospho-D-ribose 1-phosphate. Helps prevent cellular oxidative stress via its role in NAD biosynthesis.</text>
</comment>
<protein>
    <recommendedName>
        <fullName evidence="5 15">Nicotinate phosphoribosyltransferase</fullName>
        <ecNumber evidence="5 15">6.3.4.21</ecNumber>
    </recommendedName>
</protein>
<reference evidence="19 20" key="1">
    <citation type="submission" date="2016-05" db="EMBL/GenBank/DDBJ databases">
        <title>Nuclear genome of Blastocystis sp. subtype 1 NandII.</title>
        <authorList>
            <person name="Gentekaki E."/>
            <person name="Curtis B."/>
            <person name="Stairs C."/>
            <person name="Eme L."/>
            <person name="Herman E."/>
            <person name="Klimes V."/>
            <person name="Arias M.C."/>
            <person name="Elias M."/>
            <person name="Hilliou F."/>
            <person name="Klute M."/>
            <person name="Malik S.-B."/>
            <person name="Pightling A."/>
            <person name="Rachubinski R."/>
            <person name="Salas D."/>
            <person name="Schlacht A."/>
            <person name="Suga H."/>
            <person name="Archibald J."/>
            <person name="Ball S.G."/>
            <person name="Clark G."/>
            <person name="Dacks J."/>
            <person name="Van Der Giezen M."/>
            <person name="Tsaousis A."/>
            <person name="Roger A."/>
        </authorList>
    </citation>
    <scope>NUCLEOTIDE SEQUENCE [LARGE SCALE GENOMIC DNA]</scope>
    <source>
        <strain evidence="20">ATCC 50177 / NandII</strain>
    </source>
</reference>
<evidence type="ECO:0000259" key="17">
    <source>
        <dbReference type="Pfam" id="PF17767"/>
    </source>
</evidence>
<dbReference type="InterPro" id="IPR040727">
    <property type="entry name" value="NAPRTase_N"/>
</dbReference>
<dbReference type="SUPFAM" id="SSF51690">
    <property type="entry name" value="Nicotinate/Quinolinate PRTase C-terminal domain-like"/>
    <property type="match status" value="1"/>
</dbReference>
<dbReference type="InterPro" id="IPR006405">
    <property type="entry name" value="Nic_PRibTrfase_pncB"/>
</dbReference>
<dbReference type="PANTHER" id="PTHR11098:SF1">
    <property type="entry name" value="NICOTINATE PHOSPHORIBOSYLTRANSFERASE"/>
    <property type="match status" value="1"/>
</dbReference>
<keyword evidence="11" id="KW-0460">Magnesium</keyword>
<dbReference type="PANTHER" id="PTHR11098">
    <property type="entry name" value="NICOTINATE PHOSPHORIBOSYLTRANSFERASE"/>
    <property type="match status" value="1"/>
</dbReference>
<keyword evidence="10" id="KW-0479">Metal-binding</keyword>
<organism evidence="19 20">
    <name type="scientific">Blastocystis sp. subtype 1 (strain ATCC 50177 / NandII)</name>
    <dbReference type="NCBI Taxonomy" id="478820"/>
    <lineage>
        <taxon>Eukaryota</taxon>
        <taxon>Sar</taxon>
        <taxon>Stramenopiles</taxon>
        <taxon>Bigyra</taxon>
        <taxon>Opalozoa</taxon>
        <taxon>Opalinata</taxon>
        <taxon>Blastocystidae</taxon>
        <taxon>Blastocystis</taxon>
    </lineage>
</organism>
<dbReference type="InterPro" id="IPR007229">
    <property type="entry name" value="Nic_PRibTrfase-Fam"/>
</dbReference>
<evidence type="ECO:0000256" key="8">
    <source>
        <dbReference type="ARBA" id="ARBA00022642"/>
    </source>
</evidence>
<keyword evidence="9 15" id="KW-0808">Transferase</keyword>
<dbReference type="UniPathway" id="UPA00253">
    <property type="reaction ID" value="UER00457"/>
</dbReference>
<dbReference type="Gene3D" id="3.20.140.10">
    <property type="entry name" value="nicotinate phosphoribosyltransferase"/>
    <property type="match status" value="1"/>
</dbReference>
<evidence type="ECO:0000256" key="5">
    <source>
        <dbReference type="ARBA" id="ARBA00013236"/>
    </source>
</evidence>
<keyword evidence="12" id="KW-0464">Manganese</keyword>
<dbReference type="SUPFAM" id="SSF54675">
    <property type="entry name" value="Nicotinate/Quinolinate PRTase N-terminal domain-like"/>
    <property type="match status" value="1"/>
</dbReference>
<dbReference type="EC" id="6.3.4.21" evidence="5 15"/>
<dbReference type="Proteomes" id="UP000078348">
    <property type="component" value="Unassembled WGS sequence"/>
</dbReference>
<dbReference type="FunFam" id="3.20.20.70:FF:000155">
    <property type="entry name" value="Nicotinate phosphoribosyltransferase"/>
    <property type="match status" value="1"/>
</dbReference>
<comment type="similarity">
    <text evidence="4 15">Belongs to the NAPRTase family.</text>
</comment>
<dbReference type="InterPro" id="IPR013785">
    <property type="entry name" value="Aldolase_TIM"/>
</dbReference>
<dbReference type="GO" id="GO:0034355">
    <property type="term" value="P:NAD+ biosynthetic process via the salvage pathway"/>
    <property type="evidence" value="ECO:0007669"/>
    <property type="project" value="TreeGrafter"/>
</dbReference>
<evidence type="ECO:0000256" key="2">
    <source>
        <dbReference type="ARBA" id="ARBA00001946"/>
    </source>
</evidence>
<dbReference type="GO" id="GO:0004516">
    <property type="term" value="F:nicotinate phosphoribosyltransferase activity"/>
    <property type="evidence" value="ECO:0007669"/>
    <property type="project" value="UniProtKB-UniRule"/>
</dbReference>
<dbReference type="Pfam" id="PF04095">
    <property type="entry name" value="NAPRTase"/>
    <property type="match status" value="1"/>
</dbReference>
<dbReference type="OrthoDB" id="193380at2759"/>
<name>A0A196SF98_BLAHN</name>
<accession>A0A196SF98</accession>
<evidence type="ECO:0000256" key="15">
    <source>
        <dbReference type="RuleBase" id="RU365100"/>
    </source>
</evidence>
<evidence type="ECO:0000259" key="18">
    <source>
        <dbReference type="Pfam" id="PF17956"/>
    </source>
</evidence>
<evidence type="ECO:0000256" key="1">
    <source>
        <dbReference type="ARBA" id="ARBA00001936"/>
    </source>
</evidence>
<evidence type="ECO:0000256" key="6">
    <source>
        <dbReference type="ARBA" id="ARBA00022553"/>
    </source>
</evidence>
<evidence type="ECO:0000259" key="16">
    <source>
        <dbReference type="Pfam" id="PF04095"/>
    </source>
</evidence>
<evidence type="ECO:0000256" key="4">
    <source>
        <dbReference type="ARBA" id="ARBA00010897"/>
    </source>
</evidence>
<proteinExistence type="inferred from homology"/>
<evidence type="ECO:0000313" key="19">
    <source>
        <dbReference type="EMBL" id="OAO14817.1"/>
    </source>
</evidence>
<dbReference type="GO" id="GO:0005829">
    <property type="term" value="C:cytosol"/>
    <property type="evidence" value="ECO:0007669"/>
    <property type="project" value="TreeGrafter"/>
</dbReference>
<comment type="caution">
    <text evidence="19">The sequence shown here is derived from an EMBL/GenBank/DDBJ whole genome shotgun (WGS) entry which is preliminary data.</text>
</comment>
<comment type="PTM">
    <text evidence="15">Transiently phosphorylated on a His residue during the reaction cycle. Phosphorylation strongly increases the affinity for substrates and increases the rate of nicotinate D-ribonucleotide production. Dephosphorylation regenerates the low-affinity form of the enzyme, leading to product release.</text>
</comment>
<dbReference type="AlphaFoldDB" id="A0A196SF98"/>
<gene>
    <name evidence="19" type="ORF">AV274_3521</name>
</gene>
<dbReference type="Pfam" id="PF17956">
    <property type="entry name" value="NAPRTase_C"/>
    <property type="match status" value="1"/>
</dbReference>
<keyword evidence="6" id="KW-0597">Phosphoprotein</keyword>
<evidence type="ECO:0000313" key="20">
    <source>
        <dbReference type="Proteomes" id="UP000078348"/>
    </source>
</evidence>
<evidence type="ECO:0000256" key="13">
    <source>
        <dbReference type="ARBA" id="ARBA00023426"/>
    </source>
</evidence>
<feature type="domain" description="Nicotinate phosphoribosyltransferase C-terminal" evidence="18">
    <location>
        <begin position="401"/>
        <end position="510"/>
    </location>
</feature>
<comment type="pathway">
    <text evidence="3 15">Cofactor biosynthesis; NAD(+) biosynthesis; nicotinate D-ribonucleotide from nicotinate: step 1/1.</text>
</comment>
<dbReference type="Pfam" id="PF17767">
    <property type="entry name" value="NAPRTase_N"/>
    <property type="match status" value="1"/>
</dbReference>
<evidence type="ECO:0000256" key="10">
    <source>
        <dbReference type="ARBA" id="ARBA00022723"/>
    </source>
</evidence>
<dbReference type="Gene3D" id="3.20.20.70">
    <property type="entry name" value="Aldolase class I"/>
    <property type="match status" value="1"/>
</dbReference>
<evidence type="ECO:0000256" key="7">
    <source>
        <dbReference type="ARBA" id="ARBA00022598"/>
    </source>
</evidence>